<sequence>MAPPKPHNHCVTSAAGWTDCQEGASTSALFRFDFTVISNANLNPNPIASVLVHFYIHPPREYYVQPLGFTTLSKRLPRD</sequence>
<dbReference type="Proteomes" id="UP000492821">
    <property type="component" value="Unassembled WGS sequence"/>
</dbReference>
<proteinExistence type="predicted"/>
<dbReference type="WBParaSite" id="Pan_g11899.t1">
    <property type="protein sequence ID" value="Pan_g11899.t1"/>
    <property type="gene ID" value="Pan_g11899"/>
</dbReference>
<name>A0A7E4UR75_PANRE</name>
<evidence type="ECO:0000313" key="1">
    <source>
        <dbReference type="Proteomes" id="UP000492821"/>
    </source>
</evidence>
<organism evidence="1 2">
    <name type="scientific">Panagrellus redivivus</name>
    <name type="common">Microworm</name>
    <dbReference type="NCBI Taxonomy" id="6233"/>
    <lineage>
        <taxon>Eukaryota</taxon>
        <taxon>Metazoa</taxon>
        <taxon>Ecdysozoa</taxon>
        <taxon>Nematoda</taxon>
        <taxon>Chromadorea</taxon>
        <taxon>Rhabditida</taxon>
        <taxon>Tylenchina</taxon>
        <taxon>Panagrolaimomorpha</taxon>
        <taxon>Panagrolaimoidea</taxon>
        <taxon>Panagrolaimidae</taxon>
        <taxon>Panagrellus</taxon>
    </lineage>
</organism>
<reference evidence="1" key="1">
    <citation type="journal article" date="2013" name="Genetics">
        <title>The draft genome and transcriptome of Panagrellus redivivus are shaped by the harsh demands of a free-living lifestyle.</title>
        <authorList>
            <person name="Srinivasan J."/>
            <person name="Dillman A.R."/>
            <person name="Macchietto M.G."/>
            <person name="Heikkinen L."/>
            <person name="Lakso M."/>
            <person name="Fracchia K.M."/>
            <person name="Antoshechkin I."/>
            <person name="Mortazavi A."/>
            <person name="Wong G."/>
            <person name="Sternberg P.W."/>
        </authorList>
    </citation>
    <scope>NUCLEOTIDE SEQUENCE [LARGE SCALE GENOMIC DNA]</scope>
    <source>
        <strain evidence="1">MT8872</strain>
    </source>
</reference>
<keyword evidence="1" id="KW-1185">Reference proteome</keyword>
<dbReference type="AlphaFoldDB" id="A0A7E4UR75"/>
<accession>A0A7E4UR75</accession>
<evidence type="ECO:0000313" key="2">
    <source>
        <dbReference type="WBParaSite" id="Pan_g11899.t1"/>
    </source>
</evidence>
<protein>
    <submittedName>
        <fullName evidence="2">Uncharacterized protein</fullName>
    </submittedName>
</protein>
<reference evidence="2" key="2">
    <citation type="submission" date="2020-10" db="UniProtKB">
        <authorList>
            <consortium name="WormBaseParasite"/>
        </authorList>
    </citation>
    <scope>IDENTIFICATION</scope>
</reference>